<dbReference type="AlphaFoldDB" id="A0A328DJD3"/>
<evidence type="ECO:0000256" key="1">
    <source>
        <dbReference type="SAM" id="MobiDB-lite"/>
    </source>
</evidence>
<keyword evidence="3" id="KW-1185">Reference proteome</keyword>
<feature type="compositionally biased region" description="Basic and acidic residues" evidence="1">
    <location>
        <begin position="1"/>
        <end position="10"/>
    </location>
</feature>
<name>A0A328DJD3_9ASTE</name>
<dbReference type="EMBL" id="NQVE01000147">
    <property type="protein sequence ID" value="RAL44183.1"/>
    <property type="molecule type" value="Genomic_DNA"/>
</dbReference>
<feature type="compositionally biased region" description="Polar residues" evidence="1">
    <location>
        <begin position="71"/>
        <end position="83"/>
    </location>
</feature>
<gene>
    <name evidence="2" type="ORF">DM860_016429</name>
</gene>
<reference evidence="2 3" key="1">
    <citation type="submission" date="2018-06" db="EMBL/GenBank/DDBJ databases">
        <title>The Genome of Cuscuta australis (Dodder) Provides Insight into the Evolution of Plant Parasitism.</title>
        <authorList>
            <person name="Liu H."/>
        </authorList>
    </citation>
    <scope>NUCLEOTIDE SEQUENCE [LARGE SCALE GENOMIC DNA]</scope>
    <source>
        <strain evidence="3">cv. Yunnan</strain>
        <tissue evidence="2">Vines</tissue>
    </source>
</reference>
<proteinExistence type="predicted"/>
<sequence>MEKSQREKTKSLGSQLPTSQPLPEKLPPPSACRRRSSLAVSPIPVVLRQELAVPVPAGPPRGTTARGGTSGKSPQARNLSCFR</sequence>
<evidence type="ECO:0000313" key="2">
    <source>
        <dbReference type="EMBL" id="RAL44183.1"/>
    </source>
</evidence>
<protein>
    <submittedName>
        <fullName evidence="2">Uncharacterized protein</fullName>
    </submittedName>
</protein>
<feature type="region of interest" description="Disordered" evidence="1">
    <location>
        <begin position="53"/>
        <end position="83"/>
    </location>
</feature>
<feature type="compositionally biased region" description="Polar residues" evidence="1">
    <location>
        <begin position="11"/>
        <end position="21"/>
    </location>
</feature>
<feature type="region of interest" description="Disordered" evidence="1">
    <location>
        <begin position="1"/>
        <end position="37"/>
    </location>
</feature>
<dbReference type="Proteomes" id="UP000249390">
    <property type="component" value="Unassembled WGS sequence"/>
</dbReference>
<organism evidence="2 3">
    <name type="scientific">Cuscuta australis</name>
    <dbReference type="NCBI Taxonomy" id="267555"/>
    <lineage>
        <taxon>Eukaryota</taxon>
        <taxon>Viridiplantae</taxon>
        <taxon>Streptophyta</taxon>
        <taxon>Embryophyta</taxon>
        <taxon>Tracheophyta</taxon>
        <taxon>Spermatophyta</taxon>
        <taxon>Magnoliopsida</taxon>
        <taxon>eudicotyledons</taxon>
        <taxon>Gunneridae</taxon>
        <taxon>Pentapetalae</taxon>
        <taxon>asterids</taxon>
        <taxon>lamiids</taxon>
        <taxon>Solanales</taxon>
        <taxon>Convolvulaceae</taxon>
        <taxon>Cuscuteae</taxon>
        <taxon>Cuscuta</taxon>
        <taxon>Cuscuta subgen. Grammica</taxon>
        <taxon>Cuscuta sect. Cleistogrammica</taxon>
    </lineage>
</organism>
<accession>A0A328DJD3</accession>
<comment type="caution">
    <text evidence="2">The sequence shown here is derived from an EMBL/GenBank/DDBJ whole genome shotgun (WGS) entry which is preliminary data.</text>
</comment>
<evidence type="ECO:0000313" key="3">
    <source>
        <dbReference type="Proteomes" id="UP000249390"/>
    </source>
</evidence>